<evidence type="ECO:0000256" key="2">
    <source>
        <dbReference type="ARBA" id="ARBA00022692"/>
    </source>
</evidence>
<keyword evidence="2 6" id="KW-0812">Transmembrane</keyword>
<dbReference type="OrthoDB" id="9813689at2"/>
<dbReference type="Pfam" id="PF03006">
    <property type="entry name" value="HlyIII"/>
    <property type="match status" value="1"/>
</dbReference>
<feature type="transmembrane region" description="Helical" evidence="6">
    <location>
        <begin position="51"/>
        <end position="71"/>
    </location>
</feature>
<evidence type="ECO:0000256" key="5">
    <source>
        <dbReference type="PIRSR" id="PIRSR604254-1"/>
    </source>
</evidence>
<name>A0A3A8AX84_9RHOB</name>
<proteinExistence type="predicted"/>
<evidence type="ECO:0000313" key="8">
    <source>
        <dbReference type="Proteomes" id="UP000281128"/>
    </source>
</evidence>
<sequence length="217" mass="23367">MRNMSYPAYSKSERIADGVVHVMGIMAAVAGIVVLFALVHDRMEWGLFTALTVYSAALLLMLGASAAYHILADTRARPVLRRLDHAAIYVKIAGTFTPLAVFLGTAFGYFLLLLVWGLALLGARTKLRMQRGKMTTGYMPYLALGWLGIALFVPLAALLPGLSLKLILVGGLLYTIGIVFYAWESLRYANAIWHGFVLIASGCFFVGIGHAVAAAGG</sequence>
<dbReference type="GO" id="GO:0046872">
    <property type="term" value="F:metal ion binding"/>
    <property type="evidence" value="ECO:0007669"/>
    <property type="project" value="UniProtKB-KW"/>
</dbReference>
<feature type="transmembrane region" description="Helical" evidence="6">
    <location>
        <begin position="99"/>
        <end position="121"/>
    </location>
</feature>
<feature type="transmembrane region" description="Helical" evidence="6">
    <location>
        <begin position="141"/>
        <end position="160"/>
    </location>
</feature>
<evidence type="ECO:0000256" key="4">
    <source>
        <dbReference type="ARBA" id="ARBA00023136"/>
    </source>
</evidence>
<keyword evidence="4 6" id="KW-0472">Membrane</keyword>
<evidence type="ECO:0000256" key="1">
    <source>
        <dbReference type="ARBA" id="ARBA00004141"/>
    </source>
</evidence>
<keyword evidence="3 6" id="KW-1133">Transmembrane helix</keyword>
<comment type="caution">
    <text evidence="7">The sequence shown here is derived from an EMBL/GenBank/DDBJ whole genome shotgun (WGS) entry which is preliminary data.</text>
</comment>
<dbReference type="InterPro" id="IPR004254">
    <property type="entry name" value="AdipoR/HlyIII-related"/>
</dbReference>
<dbReference type="AlphaFoldDB" id="A0A3A8AX84"/>
<feature type="transmembrane region" description="Helical" evidence="6">
    <location>
        <begin position="20"/>
        <end position="39"/>
    </location>
</feature>
<keyword evidence="8" id="KW-1185">Reference proteome</keyword>
<evidence type="ECO:0000256" key="3">
    <source>
        <dbReference type="ARBA" id="ARBA00022989"/>
    </source>
</evidence>
<keyword evidence="5" id="KW-0479">Metal-binding</keyword>
<evidence type="ECO:0000256" key="6">
    <source>
        <dbReference type="SAM" id="Phobius"/>
    </source>
</evidence>
<dbReference type="PANTHER" id="PTHR20855:SF3">
    <property type="entry name" value="LD03007P"/>
    <property type="match status" value="1"/>
</dbReference>
<dbReference type="PANTHER" id="PTHR20855">
    <property type="entry name" value="ADIPOR/PROGESTIN RECEPTOR-RELATED"/>
    <property type="match status" value="1"/>
</dbReference>
<dbReference type="EMBL" id="RAPE01000001">
    <property type="protein sequence ID" value="RKF16427.1"/>
    <property type="molecule type" value="Genomic_DNA"/>
</dbReference>
<evidence type="ECO:0000313" key="7">
    <source>
        <dbReference type="EMBL" id="RKF16427.1"/>
    </source>
</evidence>
<dbReference type="Proteomes" id="UP000281128">
    <property type="component" value="Unassembled WGS sequence"/>
</dbReference>
<accession>A0A3A8AX84</accession>
<feature type="transmembrane region" description="Helical" evidence="6">
    <location>
        <begin position="195"/>
        <end position="215"/>
    </location>
</feature>
<gene>
    <name evidence="7" type="ORF">D6850_02405</name>
</gene>
<protein>
    <submittedName>
        <fullName evidence="7">Hemolysin III</fullName>
    </submittedName>
</protein>
<feature type="binding site" evidence="5">
    <location>
        <position position="194"/>
    </location>
    <ligand>
        <name>Zn(2+)</name>
        <dbReference type="ChEBI" id="CHEBI:29105"/>
    </ligand>
</feature>
<reference evidence="7 8" key="1">
    <citation type="submission" date="2018-09" db="EMBL/GenBank/DDBJ databases">
        <title>Roseovarius spongiae sp. nov., isolated from a marine sponge.</title>
        <authorList>
            <person name="Zhuang L."/>
            <person name="Luo L."/>
        </authorList>
    </citation>
    <scope>NUCLEOTIDE SEQUENCE [LARGE SCALE GENOMIC DNA]</scope>
    <source>
        <strain evidence="7 8">HN-E21</strain>
    </source>
</reference>
<comment type="subcellular location">
    <subcellularLocation>
        <location evidence="1">Membrane</location>
        <topology evidence="1">Multi-pass membrane protein</topology>
    </subcellularLocation>
</comment>
<feature type="transmembrane region" description="Helical" evidence="6">
    <location>
        <begin position="166"/>
        <end position="183"/>
    </location>
</feature>
<feature type="binding site" evidence="5">
    <location>
        <position position="69"/>
    </location>
    <ligand>
        <name>Zn(2+)</name>
        <dbReference type="ChEBI" id="CHEBI:29105"/>
    </ligand>
</feature>
<organism evidence="7 8">
    <name type="scientific">Roseovarius spongiae</name>
    <dbReference type="NCBI Taxonomy" id="2320272"/>
    <lineage>
        <taxon>Bacteria</taxon>
        <taxon>Pseudomonadati</taxon>
        <taxon>Pseudomonadota</taxon>
        <taxon>Alphaproteobacteria</taxon>
        <taxon>Rhodobacterales</taxon>
        <taxon>Roseobacteraceae</taxon>
        <taxon>Roseovarius</taxon>
    </lineage>
</organism>
<keyword evidence="5" id="KW-0862">Zinc</keyword>
<dbReference type="GO" id="GO:0016020">
    <property type="term" value="C:membrane"/>
    <property type="evidence" value="ECO:0007669"/>
    <property type="project" value="UniProtKB-SubCell"/>
</dbReference>